<feature type="non-terminal residue" evidence="1">
    <location>
        <position position="168"/>
    </location>
</feature>
<name>A0A2J7ZQW3_9CHLO</name>
<evidence type="ECO:0000313" key="1">
    <source>
        <dbReference type="EMBL" id="PNH02659.1"/>
    </source>
</evidence>
<dbReference type="OrthoDB" id="540864at2759"/>
<comment type="caution">
    <text evidence="1">The sequence shown here is derived from an EMBL/GenBank/DDBJ whole genome shotgun (WGS) entry which is preliminary data.</text>
</comment>
<accession>A0A2J7ZQW3</accession>
<feature type="non-terminal residue" evidence="1">
    <location>
        <position position="1"/>
    </location>
</feature>
<sequence length="168" mass="17694">LDDPPAYVVAKRGRLPESWKPLIRAAYPFLQPLHVVAPPPGAAGGEAAARGGAAAAVLDAVATVARAMPLWQVVHVDSASSSGSSGGGGGLVMEAVSTTRLLRFKDDIVVRIRPEARREGGGKDETLRVDVRSRSRVGRGDLGTNAARIRLFLSRLREELVGRGVDVV</sequence>
<keyword evidence="2" id="KW-1185">Reference proteome</keyword>
<dbReference type="AlphaFoldDB" id="A0A2J7ZQW3"/>
<dbReference type="EMBL" id="PGGS01000614">
    <property type="protein sequence ID" value="PNH02659.1"/>
    <property type="molecule type" value="Genomic_DNA"/>
</dbReference>
<protein>
    <recommendedName>
        <fullName evidence="3">DUF1499 domain-containing protein</fullName>
    </recommendedName>
</protein>
<evidence type="ECO:0008006" key="3">
    <source>
        <dbReference type="Google" id="ProtNLM"/>
    </source>
</evidence>
<organism evidence="1 2">
    <name type="scientific">Tetrabaena socialis</name>
    <dbReference type="NCBI Taxonomy" id="47790"/>
    <lineage>
        <taxon>Eukaryota</taxon>
        <taxon>Viridiplantae</taxon>
        <taxon>Chlorophyta</taxon>
        <taxon>core chlorophytes</taxon>
        <taxon>Chlorophyceae</taxon>
        <taxon>CS clade</taxon>
        <taxon>Chlamydomonadales</taxon>
        <taxon>Tetrabaenaceae</taxon>
        <taxon>Tetrabaena</taxon>
    </lineage>
</organism>
<proteinExistence type="predicted"/>
<dbReference type="Pfam" id="PF07386">
    <property type="entry name" value="DUF1499"/>
    <property type="match status" value="1"/>
</dbReference>
<dbReference type="InterPro" id="IPR010865">
    <property type="entry name" value="DUF1499"/>
</dbReference>
<reference evidence="1 2" key="1">
    <citation type="journal article" date="2017" name="Mol. Biol. Evol.">
        <title>The 4-celled Tetrabaena socialis nuclear genome reveals the essential components for genetic control of cell number at the origin of multicellularity in the volvocine lineage.</title>
        <authorList>
            <person name="Featherston J."/>
            <person name="Arakaki Y."/>
            <person name="Hanschen E.R."/>
            <person name="Ferris P.J."/>
            <person name="Michod R.E."/>
            <person name="Olson B.J.S.C."/>
            <person name="Nozaki H."/>
            <person name="Durand P.M."/>
        </authorList>
    </citation>
    <scope>NUCLEOTIDE SEQUENCE [LARGE SCALE GENOMIC DNA]</scope>
    <source>
        <strain evidence="1 2">NIES-571</strain>
    </source>
</reference>
<dbReference type="Proteomes" id="UP000236333">
    <property type="component" value="Unassembled WGS sequence"/>
</dbReference>
<evidence type="ECO:0000313" key="2">
    <source>
        <dbReference type="Proteomes" id="UP000236333"/>
    </source>
</evidence>
<gene>
    <name evidence="1" type="ORF">TSOC_011341</name>
</gene>